<name>A0ABR1CVJ2_NECAM</name>
<gene>
    <name evidence="1" type="primary">Necator_chrIII.g10689</name>
    <name evidence="1" type="ORF">RB195_009924</name>
</gene>
<proteinExistence type="predicted"/>
<evidence type="ECO:0000313" key="2">
    <source>
        <dbReference type="Proteomes" id="UP001303046"/>
    </source>
</evidence>
<keyword evidence="2" id="KW-1185">Reference proteome</keyword>
<protein>
    <submittedName>
        <fullName evidence="1">Uncharacterized protein</fullName>
    </submittedName>
</protein>
<evidence type="ECO:0000313" key="1">
    <source>
        <dbReference type="EMBL" id="KAK6742349.1"/>
    </source>
</evidence>
<reference evidence="1 2" key="1">
    <citation type="submission" date="2023-08" db="EMBL/GenBank/DDBJ databases">
        <title>A Necator americanus chromosomal reference genome.</title>
        <authorList>
            <person name="Ilik V."/>
            <person name="Petrzelkova K.J."/>
            <person name="Pardy F."/>
            <person name="Fuh T."/>
            <person name="Niatou-Singa F.S."/>
            <person name="Gouil Q."/>
            <person name="Baker L."/>
            <person name="Ritchie M.E."/>
            <person name="Jex A.R."/>
            <person name="Gazzola D."/>
            <person name="Li H."/>
            <person name="Toshio Fujiwara R."/>
            <person name="Zhan B."/>
            <person name="Aroian R.V."/>
            <person name="Pafco B."/>
            <person name="Schwarz E.M."/>
        </authorList>
    </citation>
    <scope>NUCLEOTIDE SEQUENCE [LARGE SCALE GENOMIC DNA]</scope>
    <source>
        <strain evidence="1 2">Aroian</strain>
        <tissue evidence="1">Whole animal</tissue>
    </source>
</reference>
<organism evidence="1 2">
    <name type="scientific">Necator americanus</name>
    <name type="common">Human hookworm</name>
    <dbReference type="NCBI Taxonomy" id="51031"/>
    <lineage>
        <taxon>Eukaryota</taxon>
        <taxon>Metazoa</taxon>
        <taxon>Ecdysozoa</taxon>
        <taxon>Nematoda</taxon>
        <taxon>Chromadorea</taxon>
        <taxon>Rhabditida</taxon>
        <taxon>Rhabditina</taxon>
        <taxon>Rhabditomorpha</taxon>
        <taxon>Strongyloidea</taxon>
        <taxon>Ancylostomatidae</taxon>
        <taxon>Bunostominae</taxon>
        <taxon>Necator</taxon>
    </lineage>
</organism>
<accession>A0ABR1CVJ2</accession>
<sequence>MWISSTSQTGIRVDGQPIELADEFCYLGGTLKNNSSYEKDIQQRCAKAVSAFNSLTKCLWSTTNEVKLRVYLFAIRPIMMYGSETSAVPSTVVKRLDCTE</sequence>
<dbReference type="EMBL" id="JAVFWL010000003">
    <property type="protein sequence ID" value="KAK6742349.1"/>
    <property type="molecule type" value="Genomic_DNA"/>
</dbReference>
<dbReference type="Proteomes" id="UP001303046">
    <property type="component" value="Unassembled WGS sequence"/>
</dbReference>
<comment type="caution">
    <text evidence="1">The sequence shown here is derived from an EMBL/GenBank/DDBJ whole genome shotgun (WGS) entry which is preliminary data.</text>
</comment>